<dbReference type="Gene3D" id="3.40.30.10">
    <property type="entry name" value="Glutaredoxin"/>
    <property type="match status" value="1"/>
</dbReference>
<evidence type="ECO:0000313" key="1">
    <source>
        <dbReference type="EMBL" id="GGX05595.1"/>
    </source>
</evidence>
<dbReference type="CDD" id="cd02980">
    <property type="entry name" value="TRX_Fd_family"/>
    <property type="match status" value="1"/>
</dbReference>
<evidence type="ECO:0008006" key="3">
    <source>
        <dbReference type="Google" id="ProtNLM"/>
    </source>
</evidence>
<organism evidence="1 2">
    <name type="scientific">Aquimarina muelleri</name>
    <dbReference type="NCBI Taxonomy" id="279356"/>
    <lineage>
        <taxon>Bacteria</taxon>
        <taxon>Pseudomonadati</taxon>
        <taxon>Bacteroidota</taxon>
        <taxon>Flavobacteriia</taxon>
        <taxon>Flavobacteriales</taxon>
        <taxon>Flavobacteriaceae</taxon>
        <taxon>Aquimarina</taxon>
    </lineage>
</organism>
<dbReference type="InterPro" id="IPR036249">
    <property type="entry name" value="Thioredoxin-like_sf"/>
</dbReference>
<sequence length="273" mass="31427">MGKNISKVNTTFQFCDGGSCQKAKGEIAIREARAYLRNKKFWDTTHTIKTRCNGRCEDAPTWIVQPGNFWYKNLTPDKAVSILKSHLEKDLPVEEYLLYKEGWSMLTSNNEKTVAPVVFNSKIDPELGEVLIARSFASDQHLYPLFKYLFQEPRPIAIQQYDHKIIEITSPHQVDYTDLYEVVITGKEVDLQLAIAGIPKDISEEIADRKVSIAEVIWLKKTTIFTKAIRLKNKKGKHLVTLWIKEKDTSTWEHILTVYLAMSPNNIRINNEV</sequence>
<proteinExistence type="predicted"/>
<accession>A0A918JS22</accession>
<name>A0A918JS22_9FLAO</name>
<comment type="caution">
    <text evidence="1">The sequence shown here is derived from an EMBL/GenBank/DDBJ whole genome shotgun (WGS) entry which is preliminary data.</text>
</comment>
<reference evidence="1 2" key="1">
    <citation type="journal article" date="2014" name="Int. J. Syst. Evol. Microbiol.">
        <title>Complete genome sequence of Corynebacterium casei LMG S-19264T (=DSM 44701T), isolated from a smear-ripened cheese.</title>
        <authorList>
            <consortium name="US DOE Joint Genome Institute (JGI-PGF)"/>
            <person name="Walter F."/>
            <person name="Albersmeier A."/>
            <person name="Kalinowski J."/>
            <person name="Ruckert C."/>
        </authorList>
    </citation>
    <scope>NUCLEOTIDE SEQUENCE [LARGE SCALE GENOMIC DNA]</scope>
    <source>
        <strain evidence="1 2">KCTC 12285</strain>
    </source>
</reference>
<dbReference type="SUPFAM" id="SSF52833">
    <property type="entry name" value="Thioredoxin-like"/>
    <property type="match status" value="1"/>
</dbReference>
<gene>
    <name evidence="1" type="ORF">GCM10007384_04120</name>
</gene>
<dbReference type="EMBL" id="BMWS01000002">
    <property type="protein sequence ID" value="GGX05595.1"/>
    <property type="molecule type" value="Genomic_DNA"/>
</dbReference>
<evidence type="ECO:0000313" key="2">
    <source>
        <dbReference type="Proteomes" id="UP000601108"/>
    </source>
</evidence>
<dbReference type="Proteomes" id="UP000601108">
    <property type="component" value="Unassembled WGS sequence"/>
</dbReference>
<keyword evidence="2" id="KW-1185">Reference proteome</keyword>
<dbReference type="AlphaFoldDB" id="A0A918JS22"/>
<protein>
    <recommendedName>
        <fullName evidence="3">(2Fe-2S) ferredoxin domain-containing protein</fullName>
    </recommendedName>
</protein>
<dbReference type="RefSeq" id="WP_051316569.1">
    <property type="nucleotide sequence ID" value="NZ_BMWS01000002.1"/>
</dbReference>